<evidence type="ECO:0000259" key="2">
    <source>
        <dbReference type="Pfam" id="PF00881"/>
    </source>
</evidence>
<evidence type="ECO:0000313" key="3">
    <source>
        <dbReference type="EMBL" id="MBA5727666.1"/>
    </source>
</evidence>
<dbReference type="NCBIfam" id="NF003768">
    <property type="entry name" value="PRK05365.1"/>
    <property type="match status" value="1"/>
</dbReference>
<evidence type="ECO:0000313" key="4">
    <source>
        <dbReference type="Proteomes" id="UP000765338"/>
    </source>
</evidence>
<protein>
    <submittedName>
        <fullName evidence="3">Malonic semialdehyde reductase</fullName>
    </submittedName>
</protein>
<dbReference type="InterPro" id="IPR000415">
    <property type="entry name" value="Nitroreductase-like"/>
</dbReference>
<dbReference type="Gene3D" id="3.40.109.10">
    <property type="entry name" value="NADH Oxidase"/>
    <property type="match status" value="1"/>
</dbReference>
<dbReference type="InterPro" id="IPR029479">
    <property type="entry name" value="Nitroreductase"/>
</dbReference>
<comment type="caution">
    <text evidence="3">The sequence shown here is derived from an EMBL/GenBank/DDBJ whole genome shotgun (WGS) entry which is preliminary data.</text>
</comment>
<gene>
    <name evidence="3" type="ORF">CPA56_06695</name>
</gene>
<dbReference type="InterPro" id="IPR050461">
    <property type="entry name" value="Nitroreductase_HadB/RutE"/>
</dbReference>
<keyword evidence="4" id="KW-1185">Reference proteome</keyword>
<accession>A0ABR5ZTK6</accession>
<feature type="region of interest" description="Disordered" evidence="1">
    <location>
        <begin position="1"/>
        <end position="21"/>
    </location>
</feature>
<feature type="domain" description="Nitroreductase" evidence="2">
    <location>
        <begin position="37"/>
        <end position="190"/>
    </location>
</feature>
<dbReference type="RefSeq" id="WP_182041254.1">
    <property type="nucleotide sequence ID" value="NZ_PDLY01000004.1"/>
</dbReference>
<dbReference type="SUPFAM" id="SSF55469">
    <property type="entry name" value="FMN-dependent nitroreductase-like"/>
    <property type="match status" value="1"/>
</dbReference>
<organism evidence="3 4">
    <name type="scientific">Bombella mellum</name>
    <dbReference type="NCBI Taxonomy" id="2039288"/>
    <lineage>
        <taxon>Bacteria</taxon>
        <taxon>Pseudomonadati</taxon>
        <taxon>Pseudomonadota</taxon>
        <taxon>Alphaproteobacteria</taxon>
        <taxon>Acetobacterales</taxon>
        <taxon>Acetobacteraceae</taxon>
        <taxon>Bombella</taxon>
    </lineage>
</organism>
<dbReference type="Proteomes" id="UP000765338">
    <property type="component" value="Unassembled WGS sequence"/>
</dbReference>
<dbReference type="EMBL" id="PDLY01000004">
    <property type="protein sequence ID" value="MBA5727666.1"/>
    <property type="molecule type" value="Genomic_DNA"/>
</dbReference>
<dbReference type="Pfam" id="PF00881">
    <property type="entry name" value="Nitroreductase"/>
    <property type="match status" value="1"/>
</dbReference>
<name>A0ABR5ZTK6_9PROT</name>
<reference evidence="3 4" key="1">
    <citation type="submission" date="2017-10" db="EMBL/GenBank/DDBJ databases">
        <authorList>
            <person name="Jakob F."/>
        </authorList>
    </citation>
    <scope>NUCLEOTIDE SEQUENCE [LARGE SCALE GENOMIC DNA]</scope>
    <source>
        <strain evidence="3 4">TMW 2.1889</strain>
    </source>
</reference>
<evidence type="ECO:0000256" key="1">
    <source>
        <dbReference type="SAM" id="MobiDB-lite"/>
    </source>
</evidence>
<proteinExistence type="predicted"/>
<dbReference type="PANTHER" id="PTHR43543:SF1">
    <property type="entry name" value="MALONIC SEMIALDEHYDE REDUCTASE RUTE-RELATED"/>
    <property type="match status" value="1"/>
</dbReference>
<dbReference type="PANTHER" id="PTHR43543">
    <property type="entry name" value="MALONIC SEMIALDEHYDE REDUCTASE RUTE-RELATED"/>
    <property type="match status" value="1"/>
</dbReference>
<sequence length="212" mass="23225">MTASPAPEGQQPAEGRGDEAARPVLAEELFTRCRTAEAFSDRPVGDDVLHRLYDLLRLGPTSGNCSPARFAFLKTEEARQKIRPALSMGNVERAMAAPVLVVVGYDPLFFEKFGTLNPMPGLRDWFAADVGLGDETAFRNGTLQGAYLIMAARALGLAVRPMSGFDAVMVEEELFRKQGWRANFLVALGYPEGEVSSPRAPRLPHEEACLWL</sequence>